<sequence>MLTPSPAGGPTPVVPGFMKPPRPSLNDLPTELLQRIAEALVPPRPATTRFILRDTGTWGFVDATNQWCKWLTDGKWLRNFVLTSRRFAAIARPLLYHTFVIWKPSHFVGLYLRLLKCPEIRPWIRSLTVLINVGGSHAIADVNQELQRQTGGAWDPVQRRGCRGGPVADPTVTLAMDLLRFILISAVNLQDFLMAAPDEPSRSDATADTVAPDLRHAILRCRTTEETPRICDPIVQYFPFQHMRNLTSLRIYCHREDWDRQLTLSRLMADFAVAMLPHLKQVKTLELCCASADDIFSNQSPQNPPGSGPLRELAPMPHIEHLRVYGSHIHEPRLVALCLACVNLQTLVVHFESSTTDEDRPLLPDGKTLSDALEGLAGTLRTLELVSLSEGHYLTRGMERPRKPENHRLRCIPALTRLESLTLDYRGVFGTLGILDEDDGERLCQLLPPSVRDFTLVCEWGTERDWKQSYLANLDMVLHGVECLCASPAHVGTLSSISLAIHSWPAESRFHRRFKREVEAARQRCACVGIAFRTFDLFPAYQDEDEPPEAEGEEDQEEEVGLDERGAAGTDIEDSHPGPHGMQGIPGIGEVGILEEEEEDEIELDTDDEASEYYFSGDEDVDPDREARRPPTFYDFLRALGEDHGYSLEELYDAYYHEDRWDEYLFD</sequence>
<accession>A0ABR4D2B0</accession>
<evidence type="ECO:0000256" key="1">
    <source>
        <dbReference type="SAM" id="MobiDB-lite"/>
    </source>
</evidence>
<evidence type="ECO:0008006" key="4">
    <source>
        <dbReference type="Google" id="ProtNLM"/>
    </source>
</evidence>
<dbReference type="GeneID" id="98128432"/>
<proteinExistence type="predicted"/>
<evidence type="ECO:0000313" key="2">
    <source>
        <dbReference type="EMBL" id="KAL2264502.1"/>
    </source>
</evidence>
<organism evidence="2 3">
    <name type="scientific">Remersonia thermophila</name>
    <dbReference type="NCBI Taxonomy" id="72144"/>
    <lineage>
        <taxon>Eukaryota</taxon>
        <taxon>Fungi</taxon>
        <taxon>Dikarya</taxon>
        <taxon>Ascomycota</taxon>
        <taxon>Pezizomycotina</taxon>
        <taxon>Sordariomycetes</taxon>
        <taxon>Sordariomycetidae</taxon>
        <taxon>Sordariales</taxon>
        <taxon>Sordariales incertae sedis</taxon>
        <taxon>Remersonia</taxon>
    </lineage>
</organism>
<feature type="compositionally biased region" description="Pro residues" evidence="1">
    <location>
        <begin position="7"/>
        <end position="20"/>
    </location>
</feature>
<feature type="region of interest" description="Disordered" evidence="1">
    <location>
        <begin position="599"/>
        <end position="628"/>
    </location>
</feature>
<feature type="region of interest" description="Disordered" evidence="1">
    <location>
        <begin position="542"/>
        <end position="562"/>
    </location>
</feature>
<name>A0ABR4D2B0_9PEZI</name>
<dbReference type="Proteomes" id="UP001600064">
    <property type="component" value="Unassembled WGS sequence"/>
</dbReference>
<feature type="compositionally biased region" description="Acidic residues" evidence="1">
    <location>
        <begin position="599"/>
        <end position="623"/>
    </location>
</feature>
<dbReference type="SUPFAM" id="SSF52047">
    <property type="entry name" value="RNI-like"/>
    <property type="match status" value="1"/>
</dbReference>
<evidence type="ECO:0000313" key="3">
    <source>
        <dbReference type="Proteomes" id="UP001600064"/>
    </source>
</evidence>
<feature type="compositionally biased region" description="Acidic residues" evidence="1">
    <location>
        <begin position="542"/>
        <end position="561"/>
    </location>
</feature>
<dbReference type="InterPro" id="IPR032675">
    <property type="entry name" value="LRR_dom_sf"/>
</dbReference>
<keyword evidence="3" id="KW-1185">Reference proteome</keyword>
<dbReference type="Gene3D" id="3.80.10.10">
    <property type="entry name" value="Ribonuclease Inhibitor"/>
    <property type="match status" value="1"/>
</dbReference>
<comment type="caution">
    <text evidence="2">The sequence shown here is derived from an EMBL/GenBank/DDBJ whole genome shotgun (WGS) entry which is preliminary data.</text>
</comment>
<gene>
    <name evidence="2" type="ORF">VTJ83DRAFT_7012</name>
</gene>
<protein>
    <recommendedName>
        <fullName evidence="4">F-box domain-containing protein</fullName>
    </recommendedName>
</protein>
<feature type="region of interest" description="Disordered" evidence="1">
    <location>
        <begin position="1"/>
        <end position="20"/>
    </location>
</feature>
<dbReference type="RefSeq" id="XP_070863229.1">
    <property type="nucleotide sequence ID" value="XM_071013788.1"/>
</dbReference>
<dbReference type="EMBL" id="JAZGUE010000007">
    <property type="protein sequence ID" value="KAL2264502.1"/>
    <property type="molecule type" value="Genomic_DNA"/>
</dbReference>
<reference evidence="2 3" key="1">
    <citation type="journal article" date="2024" name="Commun. Biol.">
        <title>Comparative genomic analysis of thermophilic fungi reveals convergent evolutionary adaptations and gene losses.</title>
        <authorList>
            <person name="Steindorff A.S."/>
            <person name="Aguilar-Pontes M.V."/>
            <person name="Robinson A.J."/>
            <person name="Andreopoulos B."/>
            <person name="LaButti K."/>
            <person name="Kuo A."/>
            <person name="Mondo S."/>
            <person name="Riley R."/>
            <person name="Otillar R."/>
            <person name="Haridas S."/>
            <person name="Lipzen A."/>
            <person name="Grimwood J."/>
            <person name="Schmutz J."/>
            <person name="Clum A."/>
            <person name="Reid I.D."/>
            <person name="Moisan M.C."/>
            <person name="Butler G."/>
            <person name="Nguyen T.T.M."/>
            <person name="Dewar K."/>
            <person name="Conant G."/>
            <person name="Drula E."/>
            <person name="Henrissat B."/>
            <person name="Hansel C."/>
            <person name="Singer S."/>
            <person name="Hutchinson M.I."/>
            <person name="de Vries R.P."/>
            <person name="Natvig D.O."/>
            <person name="Powell A.J."/>
            <person name="Tsang A."/>
            <person name="Grigoriev I.V."/>
        </authorList>
    </citation>
    <scope>NUCLEOTIDE SEQUENCE [LARGE SCALE GENOMIC DNA]</scope>
    <source>
        <strain evidence="2 3">ATCC 22073</strain>
    </source>
</reference>